<keyword evidence="3" id="KW-1185">Reference proteome</keyword>
<feature type="region of interest" description="Disordered" evidence="1">
    <location>
        <begin position="1"/>
        <end position="29"/>
    </location>
</feature>
<feature type="compositionally biased region" description="Polar residues" evidence="1">
    <location>
        <begin position="1"/>
        <end position="12"/>
    </location>
</feature>
<sequence>MQSGAWGQTQGCLSPLPPAKEPDIRVSDNGRGQMVPVHWGERMQTAWSLSRFRVRNNSAAEGWISHAFDSAVGGLQECPQSPVPPTAWQPWLRFGCHEGARNSINSLPLKSLTGSVKQRQELLLEYVSYGTIASQNG</sequence>
<name>A0ABR3N8Z0_9TELE</name>
<dbReference type="EMBL" id="JAYMGO010000006">
    <property type="protein sequence ID" value="KAL1273324.1"/>
    <property type="molecule type" value="Genomic_DNA"/>
</dbReference>
<evidence type="ECO:0000313" key="3">
    <source>
        <dbReference type="Proteomes" id="UP001558613"/>
    </source>
</evidence>
<gene>
    <name evidence="2" type="ORF">QQF64_029186</name>
</gene>
<protein>
    <submittedName>
        <fullName evidence="2">Uncharacterized protein</fullName>
    </submittedName>
</protein>
<organism evidence="2 3">
    <name type="scientific">Cirrhinus molitorella</name>
    <name type="common">mud carp</name>
    <dbReference type="NCBI Taxonomy" id="172907"/>
    <lineage>
        <taxon>Eukaryota</taxon>
        <taxon>Metazoa</taxon>
        <taxon>Chordata</taxon>
        <taxon>Craniata</taxon>
        <taxon>Vertebrata</taxon>
        <taxon>Euteleostomi</taxon>
        <taxon>Actinopterygii</taxon>
        <taxon>Neopterygii</taxon>
        <taxon>Teleostei</taxon>
        <taxon>Ostariophysi</taxon>
        <taxon>Cypriniformes</taxon>
        <taxon>Cyprinidae</taxon>
        <taxon>Labeoninae</taxon>
        <taxon>Labeonini</taxon>
        <taxon>Cirrhinus</taxon>
    </lineage>
</organism>
<accession>A0ABR3N8Z0</accession>
<evidence type="ECO:0000256" key="1">
    <source>
        <dbReference type="SAM" id="MobiDB-lite"/>
    </source>
</evidence>
<reference evidence="2 3" key="1">
    <citation type="submission" date="2023-09" db="EMBL/GenBank/DDBJ databases">
        <authorList>
            <person name="Wang M."/>
        </authorList>
    </citation>
    <scope>NUCLEOTIDE SEQUENCE [LARGE SCALE GENOMIC DNA]</scope>
    <source>
        <strain evidence="2">GT-2023</strain>
        <tissue evidence="2">Liver</tissue>
    </source>
</reference>
<proteinExistence type="predicted"/>
<evidence type="ECO:0000313" key="2">
    <source>
        <dbReference type="EMBL" id="KAL1273324.1"/>
    </source>
</evidence>
<dbReference type="Proteomes" id="UP001558613">
    <property type="component" value="Unassembled WGS sequence"/>
</dbReference>
<comment type="caution">
    <text evidence="2">The sequence shown here is derived from an EMBL/GenBank/DDBJ whole genome shotgun (WGS) entry which is preliminary data.</text>
</comment>